<dbReference type="PANTHER" id="PTHR28139:SF1">
    <property type="entry name" value="UPF0768 PROTEIN YBL029C-A"/>
    <property type="match status" value="1"/>
</dbReference>
<protein>
    <submittedName>
        <fullName evidence="2">Rhodopsin family protein</fullName>
    </submittedName>
</protein>
<evidence type="ECO:0000313" key="3">
    <source>
        <dbReference type="Proteomes" id="UP000078397"/>
    </source>
</evidence>
<feature type="compositionally biased region" description="Low complexity" evidence="1">
    <location>
        <begin position="103"/>
        <end position="116"/>
    </location>
</feature>
<dbReference type="EMBL" id="LSBJ02000001">
    <property type="protein sequence ID" value="OAQ73450.1"/>
    <property type="molecule type" value="Genomic_DNA"/>
</dbReference>
<keyword evidence="3" id="KW-1185">Reference proteome</keyword>
<feature type="region of interest" description="Disordered" evidence="1">
    <location>
        <begin position="77"/>
        <end position="125"/>
    </location>
</feature>
<evidence type="ECO:0000313" key="2">
    <source>
        <dbReference type="EMBL" id="OAQ73450.1"/>
    </source>
</evidence>
<dbReference type="AlphaFoldDB" id="A0A179G7G5"/>
<dbReference type="GeneID" id="28854783"/>
<sequence length="125" mass="13890">MFFFFICGEHTFRSEIPGYEGMVCQCHHCGNMAAHVVKSRPFFTFCFVPIIPFTISGYKDVTCNICHFQQPLENRPDVMAMANGGGQGSQGAGQYGPPPPHPQQGWNQQQQGWNQQGQGGQQQHG</sequence>
<feature type="compositionally biased region" description="Gly residues" evidence="1">
    <location>
        <begin position="83"/>
        <end position="94"/>
    </location>
</feature>
<dbReference type="PANTHER" id="PTHR28139">
    <property type="entry name" value="UPF0768 PROTEIN YBL029C-A"/>
    <property type="match status" value="1"/>
</dbReference>
<organism evidence="2 3">
    <name type="scientific">Pochonia chlamydosporia 170</name>
    <dbReference type="NCBI Taxonomy" id="1380566"/>
    <lineage>
        <taxon>Eukaryota</taxon>
        <taxon>Fungi</taxon>
        <taxon>Dikarya</taxon>
        <taxon>Ascomycota</taxon>
        <taxon>Pezizomycotina</taxon>
        <taxon>Sordariomycetes</taxon>
        <taxon>Hypocreomycetidae</taxon>
        <taxon>Hypocreales</taxon>
        <taxon>Clavicipitaceae</taxon>
        <taxon>Pochonia</taxon>
    </lineage>
</organism>
<dbReference type="RefSeq" id="XP_018149533.1">
    <property type="nucleotide sequence ID" value="XM_018290789.1"/>
</dbReference>
<dbReference type="OrthoDB" id="5545479at2759"/>
<name>A0A179G7G5_METCM</name>
<proteinExistence type="predicted"/>
<dbReference type="Proteomes" id="UP000078397">
    <property type="component" value="Unassembled WGS sequence"/>
</dbReference>
<reference evidence="2 3" key="1">
    <citation type="journal article" date="2016" name="PLoS Pathog.">
        <title>Biosynthesis of antibiotic leucinostatins in bio-control fungus Purpureocillium lilacinum and their inhibition on phytophthora revealed by genome mining.</title>
        <authorList>
            <person name="Wang G."/>
            <person name="Liu Z."/>
            <person name="Lin R."/>
            <person name="Li E."/>
            <person name="Mao Z."/>
            <person name="Ling J."/>
            <person name="Yang Y."/>
            <person name="Yin W.B."/>
            <person name="Xie B."/>
        </authorList>
    </citation>
    <scope>NUCLEOTIDE SEQUENCE [LARGE SCALE GENOMIC DNA]</scope>
    <source>
        <strain evidence="2">170</strain>
    </source>
</reference>
<gene>
    <name evidence="2" type="ORF">VFPPC_13012</name>
</gene>
<accession>A0A179G7G5</accession>
<dbReference type="KEGG" id="pchm:VFPPC_13012"/>
<dbReference type="STRING" id="1380566.A0A179G7G5"/>
<comment type="caution">
    <text evidence="2">The sequence shown here is derived from an EMBL/GenBank/DDBJ whole genome shotgun (WGS) entry which is preliminary data.</text>
</comment>
<evidence type="ECO:0000256" key="1">
    <source>
        <dbReference type="SAM" id="MobiDB-lite"/>
    </source>
</evidence>